<dbReference type="EMBL" id="JACGWK010000011">
    <property type="protein sequence ID" value="KAL0327445.1"/>
    <property type="molecule type" value="Genomic_DNA"/>
</dbReference>
<gene>
    <name evidence="1" type="ORF">Sangu_1822500</name>
</gene>
<reference evidence="1" key="1">
    <citation type="submission" date="2020-06" db="EMBL/GenBank/DDBJ databases">
        <authorList>
            <person name="Li T."/>
            <person name="Hu X."/>
            <person name="Zhang T."/>
            <person name="Song X."/>
            <person name="Zhang H."/>
            <person name="Dai N."/>
            <person name="Sheng W."/>
            <person name="Hou X."/>
            <person name="Wei L."/>
        </authorList>
    </citation>
    <scope>NUCLEOTIDE SEQUENCE</scope>
    <source>
        <strain evidence="1">G01</strain>
        <tissue evidence="1">Leaf</tissue>
    </source>
</reference>
<sequence length="232" mass="24384">MGLKQTEAATTTVPCFYSNFSLSFSSLISTNGNKYNPLLSSLHFLHLGFCECSNNPGLACIALQYIKAFQGDCSVVGGPKAKRPADSEFAETFAPNCGVEVSTLAPITGRLLGCQSKYVKPSEAFSEILMKNEKSLEIVHSKNHSEVGAAVSGSDGGAPYFWCVLFSSGKSNSSFVPEAGVAKITRPGCFSGANDACSGAVALSRNLGLRPIAVAGLIALAYVMHSEFDFGL</sequence>
<dbReference type="PANTHER" id="PTHR34537:SF1">
    <property type="entry name" value="OS08G0459300 PROTEIN"/>
    <property type="match status" value="1"/>
</dbReference>
<reference evidence="1" key="2">
    <citation type="journal article" date="2024" name="Plant">
        <title>Genomic evolution and insights into agronomic trait innovations of Sesamum species.</title>
        <authorList>
            <person name="Miao H."/>
            <person name="Wang L."/>
            <person name="Qu L."/>
            <person name="Liu H."/>
            <person name="Sun Y."/>
            <person name="Le M."/>
            <person name="Wang Q."/>
            <person name="Wei S."/>
            <person name="Zheng Y."/>
            <person name="Lin W."/>
            <person name="Duan Y."/>
            <person name="Cao H."/>
            <person name="Xiong S."/>
            <person name="Wang X."/>
            <person name="Wei L."/>
            <person name="Li C."/>
            <person name="Ma Q."/>
            <person name="Ju M."/>
            <person name="Zhao R."/>
            <person name="Li G."/>
            <person name="Mu C."/>
            <person name="Tian Q."/>
            <person name="Mei H."/>
            <person name="Zhang T."/>
            <person name="Gao T."/>
            <person name="Zhang H."/>
        </authorList>
    </citation>
    <scope>NUCLEOTIDE SEQUENCE</scope>
    <source>
        <strain evidence="1">G01</strain>
    </source>
</reference>
<proteinExistence type="predicted"/>
<accession>A0AAW2MA65</accession>
<comment type="caution">
    <text evidence="1">The sequence shown here is derived from an EMBL/GenBank/DDBJ whole genome shotgun (WGS) entry which is preliminary data.</text>
</comment>
<dbReference type="PANTHER" id="PTHR34537">
    <property type="entry name" value="OS08G0459300 PROTEIN"/>
    <property type="match status" value="1"/>
</dbReference>
<name>A0AAW2MA65_9LAMI</name>
<dbReference type="AlphaFoldDB" id="A0AAW2MA65"/>
<protein>
    <submittedName>
        <fullName evidence="1">Uncharacterized protein</fullName>
    </submittedName>
</protein>
<organism evidence="1">
    <name type="scientific">Sesamum angustifolium</name>
    <dbReference type="NCBI Taxonomy" id="2727405"/>
    <lineage>
        <taxon>Eukaryota</taxon>
        <taxon>Viridiplantae</taxon>
        <taxon>Streptophyta</taxon>
        <taxon>Embryophyta</taxon>
        <taxon>Tracheophyta</taxon>
        <taxon>Spermatophyta</taxon>
        <taxon>Magnoliopsida</taxon>
        <taxon>eudicotyledons</taxon>
        <taxon>Gunneridae</taxon>
        <taxon>Pentapetalae</taxon>
        <taxon>asterids</taxon>
        <taxon>lamiids</taxon>
        <taxon>Lamiales</taxon>
        <taxon>Pedaliaceae</taxon>
        <taxon>Sesamum</taxon>
    </lineage>
</organism>
<evidence type="ECO:0000313" key="1">
    <source>
        <dbReference type="EMBL" id="KAL0327445.1"/>
    </source>
</evidence>